<evidence type="ECO:0000256" key="4">
    <source>
        <dbReference type="ARBA" id="ARBA00023159"/>
    </source>
</evidence>
<keyword evidence="2" id="KW-0805">Transcription regulation</keyword>
<evidence type="ECO:0000256" key="2">
    <source>
        <dbReference type="ARBA" id="ARBA00023015"/>
    </source>
</evidence>
<evidence type="ECO:0000256" key="5">
    <source>
        <dbReference type="ARBA" id="ARBA00023163"/>
    </source>
</evidence>
<dbReference type="OrthoDB" id="8587114at2"/>
<dbReference type="Proteomes" id="UP000091926">
    <property type="component" value="Chromosome"/>
</dbReference>
<dbReference type="SUPFAM" id="SSF53850">
    <property type="entry name" value="Periplasmic binding protein-like II"/>
    <property type="match status" value="1"/>
</dbReference>
<organism evidence="7 8">
    <name type="scientific">Bordetella flabilis</name>
    <dbReference type="NCBI Taxonomy" id="463014"/>
    <lineage>
        <taxon>Bacteria</taxon>
        <taxon>Pseudomonadati</taxon>
        <taxon>Pseudomonadota</taxon>
        <taxon>Betaproteobacteria</taxon>
        <taxon>Burkholderiales</taxon>
        <taxon>Alcaligenaceae</taxon>
        <taxon>Bordetella</taxon>
    </lineage>
</organism>
<keyword evidence="4" id="KW-0010">Activator</keyword>
<dbReference type="PANTHER" id="PTHR30293">
    <property type="entry name" value="TRANSCRIPTIONAL REGULATORY PROTEIN NAC-RELATED"/>
    <property type="match status" value="1"/>
</dbReference>
<dbReference type="PRINTS" id="PR00039">
    <property type="entry name" value="HTHLYSR"/>
</dbReference>
<dbReference type="InterPro" id="IPR036390">
    <property type="entry name" value="WH_DNA-bd_sf"/>
</dbReference>
<dbReference type="GO" id="GO:0003700">
    <property type="term" value="F:DNA-binding transcription factor activity"/>
    <property type="evidence" value="ECO:0007669"/>
    <property type="project" value="InterPro"/>
</dbReference>
<dbReference type="Gene3D" id="1.10.10.10">
    <property type="entry name" value="Winged helix-like DNA-binding domain superfamily/Winged helix DNA-binding domain"/>
    <property type="match status" value="1"/>
</dbReference>
<dbReference type="InterPro" id="IPR005119">
    <property type="entry name" value="LysR_subst-bd"/>
</dbReference>
<dbReference type="Gene3D" id="3.40.190.290">
    <property type="match status" value="1"/>
</dbReference>
<protein>
    <recommendedName>
        <fullName evidence="6">HTH lysR-type domain-containing protein</fullName>
    </recommendedName>
</protein>
<dbReference type="RefSeq" id="WP_066654663.1">
    <property type="nucleotide sequence ID" value="NZ_CBCSCL010000048.1"/>
</dbReference>
<dbReference type="InterPro" id="IPR000847">
    <property type="entry name" value="LysR_HTH_N"/>
</dbReference>
<evidence type="ECO:0000313" key="8">
    <source>
        <dbReference type="Proteomes" id="UP000091926"/>
    </source>
</evidence>
<dbReference type="STRING" id="463014.BAU07_05045"/>
<keyword evidence="5" id="KW-0804">Transcription</keyword>
<dbReference type="PROSITE" id="PS50931">
    <property type="entry name" value="HTH_LYSR"/>
    <property type="match status" value="1"/>
</dbReference>
<keyword evidence="3" id="KW-0238">DNA-binding</keyword>
<proteinExistence type="inferred from homology"/>
<dbReference type="GO" id="GO:0003677">
    <property type="term" value="F:DNA binding"/>
    <property type="evidence" value="ECO:0007669"/>
    <property type="project" value="UniProtKB-KW"/>
</dbReference>
<reference evidence="7 8" key="1">
    <citation type="submission" date="2016-06" db="EMBL/GenBank/DDBJ databases">
        <title>Complete genome sequences of Bordetella bronchialis and Bordetella flabilis.</title>
        <authorList>
            <person name="LiPuma J.J."/>
            <person name="Spilker T."/>
        </authorList>
    </citation>
    <scope>NUCLEOTIDE SEQUENCE [LARGE SCALE GENOMIC DNA]</scope>
    <source>
        <strain evidence="7 8">AU10664</strain>
    </source>
</reference>
<feature type="domain" description="HTH lysR-type" evidence="6">
    <location>
        <begin position="1"/>
        <end position="58"/>
    </location>
</feature>
<dbReference type="InterPro" id="IPR036388">
    <property type="entry name" value="WH-like_DNA-bd_sf"/>
</dbReference>
<dbReference type="Pfam" id="PF00126">
    <property type="entry name" value="HTH_1"/>
    <property type="match status" value="1"/>
</dbReference>
<evidence type="ECO:0000313" key="7">
    <source>
        <dbReference type="EMBL" id="ANN76567.1"/>
    </source>
</evidence>
<accession>A0A193G997</accession>
<gene>
    <name evidence="7" type="ORF">BAU07_05045</name>
</gene>
<keyword evidence="8" id="KW-1185">Reference proteome</keyword>
<dbReference type="FunFam" id="1.10.10.10:FF:000001">
    <property type="entry name" value="LysR family transcriptional regulator"/>
    <property type="match status" value="1"/>
</dbReference>
<dbReference type="AlphaFoldDB" id="A0A193G997"/>
<evidence type="ECO:0000256" key="1">
    <source>
        <dbReference type="ARBA" id="ARBA00009437"/>
    </source>
</evidence>
<dbReference type="KEGG" id="bfz:BAU07_05045"/>
<comment type="similarity">
    <text evidence="1">Belongs to the LysR transcriptional regulatory family.</text>
</comment>
<sequence length="318" mass="34354">MDLRQLEYFVHVAELGSFTKAAAILDVAQPALSRQVRRLEIELRQTLLYRNGRGVSPTEAGKRLLAHGRGILLQFDRARQEVEDARGSPVGRVVVGLPHSIGRLITAPFVAEFKQAFPRATLSITEGLTVHLHEWLLSGRIDVAVLHDPIPSPGLEFVPLREDPLFLVEQRGTRRSASGPSIPVKALADIPLIIPSRPHPLRMLVETRLANLGKKISVALEIDAVGAIVDLVMQGYGRAIVTQNALLIGADAAKLTARRIVSPRMTSLLALATSAERPATALGRETAALIAAFVPKALARAARGRSMPARDIHSGNSS</sequence>
<dbReference type="GO" id="GO:2000142">
    <property type="term" value="P:regulation of DNA-templated transcription initiation"/>
    <property type="evidence" value="ECO:0007669"/>
    <property type="project" value="TreeGrafter"/>
</dbReference>
<dbReference type="EMBL" id="CP016172">
    <property type="protein sequence ID" value="ANN76567.1"/>
    <property type="molecule type" value="Genomic_DNA"/>
</dbReference>
<evidence type="ECO:0000259" key="6">
    <source>
        <dbReference type="PROSITE" id="PS50931"/>
    </source>
</evidence>
<dbReference type="Pfam" id="PF03466">
    <property type="entry name" value="LysR_substrate"/>
    <property type="match status" value="1"/>
</dbReference>
<dbReference type="PANTHER" id="PTHR30293:SF0">
    <property type="entry name" value="NITROGEN ASSIMILATION REGULATORY PROTEIN NAC"/>
    <property type="match status" value="1"/>
</dbReference>
<dbReference type="SUPFAM" id="SSF46785">
    <property type="entry name" value="Winged helix' DNA-binding domain"/>
    <property type="match status" value="1"/>
</dbReference>
<name>A0A193G997_9BORD</name>
<evidence type="ECO:0000256" key="3">
    <source>
        <dbReference type="ARBA" id="ARBA00023125"/>
    </source>
</evidence>